<dbReference type="AlphaFoldDB" id="A0A846HWU9"/>
<sequence>MTNEQRKAVLVIRNYLNNDLEDDYILENYDLAVDQLVNNATKLENIKTPGVKSMSEGNQSVSFDSNPWTITEDVKALLPIPYVRMW</sequence>
<proteinExistence type="predicted"/>
<dbReference type="RefSeq" id="WP_222645099.1">
    <property type="nucleotide sequence ID" value="NZ_JACBCN010000043.1"/>
</dbReference>
<evidence type="ECO:0000313" key="1">
    <source>
        <dbReference type="EMBL" id="NEZ91953.1"/>
    </source>
</evidence>
<organism evidence="1 2">
    <name type="scientific">Clostridium botulinum</name>
    <dbReference type="NCBI Taxonomy" id="1491"/>
    <lineage>
        <taxon>Bacteria</taxon>
        <taxon>Bacillati</taxon>
        <taxon>Bacillota</taxon>
        <taxon>Clostridia</taxon>
        <taxon>Eubacteriales</taxon>
        <taxon>Clostridiaceae</taxon>
        <taxon>Clostridium</taxon>
    </lineage>
</organism>
<name>A0A846HWU9_CLOBO</name>
<dbReference type="EMBL" id="SGKC01000013">
    <property type="protein sequence ID" value="NEZ91953.1"/>
    <property type="molecule type" value="Genomic_DNA"/>
</dbReference>
<accession>A0A846HWU9</accession>
<evidence type="ECO:0008006" key="3">
    <source>
        <dbReference type="Google" id="ProtNLM"/>
    </source>
</evidence>
<protein>
    <recommendedName>
        <fullName evidence="3">Phage gp6-like head-tail connector protein</fullName>
    </recommendedName>
</protein>
<evidence type="ECO:0000313" key="2">
    <source>
        <dbReference type="Proteomes" id="UP000473887"/>
    </source>
</evidence>
<dbReference type="Gene3D" id="1.10.246.150">
    <property type="match status" value="1"/>
</dbReference>
<comment type="caution">
    <text evidence="1">The sequence shown here is derived from an EMBL/GenBank/DDBJ whole genome shotgun (WGS) entry which is preliminary data.</text>
</comment>
<dbReference type="InterPro" id="IPR053746">
    <property type="entry name" value="Viral_HT_Connector_Assembly"/>
</dbReference>
<gene>
    <name evidence="1" type="ORF">EXM69_08335</name>
</gene>
<dbReference type="Proteomes" id="UP000473887">
    <property type="component" value="Unassembled WGS sequence"/>
</dbReference>
<reference evidence="1 2" key="1">
    <citation type="submission" date="2019-02" db="EMBL/GenBank/DDBJ databases">
        <title>Genome sequencing of Clostridium botulinum clinical isolates.</title>
        <authorList>
            <person name="Brunt J."/>
            <person name="Van Vliet A.H.M."/>
            <person name="Stringer S.C."/>
            <person name="Grant K.A."/>
            <person name="Carter A.C."/>
            <person name="Peck M.W."/>
        </authorList>
    </citation>
    <scope>NUCLEOTIDE SEQUENCE [LARGE SCALE GENOMIC DNA]</scope>
    <source>
        <strain evidence="1 2">H142660711</strain>
    </source>
</reference>